<dbReference type="GO" id="GO:0003690">
    <property type="term" value="F:double-stranded DNA binding"/>
    <property type="evidence" value="ECO:0007669"/>
    <property type="project" value="InterPro"/>
</dbReference>
<dbReference type="InterPro" id="IPR045114">
    <property type="entry name" value="Csn12-like"/>
</dbReference>
<evidence type="ECO:0000313" key="1">
    <source>
        <dbReference type="EMBL" id="OCK83015.1"/>
    </source>
</evidence>
<name>A0A8E2JHN3_9PEZI</name>
<proteinExistence type="predicted"/>
<dbReference type="PANTHER" id="PTHR12732:SF8">
    <property type="entry name" value="NUCLEAR MRNA EXPORT PROTEIN THP1"/>
    <property type="match status" value="1"/>
</dbReference>
<reference evidence="1 2" key="1">
    <citation type="journal article" date="2016" name="Nat. Commun.">
        <title>Ectomycorrhizal ecology is imprinted in the genome of the dominant symbiotic fungus Cenococcum geophilum.</title>
        <authorList>
            <consortium name="DOE Joint Genome Institute"/>
            <person name="Peter M."/>
            <person name="Kohler A."/>
            <person name="Ohm R.A."/>
            <person name="Kuo A."/>
            <person name="Krutzmann J."/>
            <person name="Morin E."/>
            <person name="Arend M."/>
            <person name="Barry K.W."/>
            <person name="Binder M."/>
            <person name="Choi C."/>
            <person name="Clum A."/>
            <person name="Copeland A."/>
            <person name="Grisel N."/>
            <person name="Haridas S."/>
            <person name="Kipfer T."/>
            <person name="LaButti K."/>
            <person name="Lindquist E."/>
            <person name="Lipzen A."/>
            <person name="Maire R."/>
            <person name="Meier B."/>
            <person name="Mihaltcheva S."/>
            <person name="Molinier V."/>
            <person name="Murat C."/>
            <person name="Poggeler S."/>
            <person name="Quandt C.A."/>
            <person name="Sperisen C."/>
            <person name="Tritt A."/>
            <person name="Tisserant E."/>
            <person name="Crous P.W."/>
            <person name="Henrissat B."/>
            <person name="Nehls U."/>
            <person name="Egli S."/>
            <person name="Spatafora J.W."/>
            <person name="Grigoriev I.V."/>
            <person name="Martin F.M."/>
        </authorList>
    </citation>
    <scope>NUCLEOTIDE SEQUENCE [LARGE SCALE GENOMIC DNA]</scope>
    <source>
        <strain evidence="1 2">CBS 459.81</strain>
    </source>
</reference>
<accession>A0A8E2JHN3</accession>
<dbReference type="Proteomes" id="UP000250266">
    <property type="component" value="Unassembled WGS sequence"/>
</dbReference>
<organism evidence="1 2">
    <name type="scientific">Lepidopterella palustris CBS 459.81</name>
    <dbReference type="NCBI Taxonomy" id="1314670"/>
    <lineage>
        <taxon>Eukaryota</taxon>
        <taxon>Fungi</taxon>
        <taxon>Dikarya</taxon>
        <taxon>Ascomycota</taxon>
        <taxon>Pezizomycotina</taxon>
        <taxon>Dothideomycetes</taxon>
        <taxon>Pleosporomycetidae</taxon>
        <taxon>Mytilinidiales</taxon>
        <taxon>Argynnaceae</taxon>
        <taxon>Lepidopterella</taxon>
    </lineage>
</organism>
<gene>
    <name evidence="1" type="ORF">K432DRAFT_292029</name>
</gene>
<dbReference type="OrthoDB" id="5404651at2759"/>
<protein>
    <recommendedName>
        <fullName evidence="3">PCI domain-containing protein</fullName>
    </recommendedName>
</protein>
<dbReference type="AlphaFoldDB" id="A0A8E2JHN3"/>
<dbReference type="SMART" id="SM00753">
    <property type="entry name" value="PAM"/>
    <property type="match status" value="1"/>
</dbReference>
<dbReference type="GO" id="GO:0003723">
    <property type="term" value="F:RNA binding"/>
    <property type="evidence" value="ECO:0007669"/>
    <property type="project" value="InterPro"/>
</dbReference>
<sequence>MQPTRTPTLDKFLDETNNILAVKNGQQLQSYLIIEPPFNDLYNSMISEIRNQYPKGKEEALESKCQRALPQAQEDEDGSSWSTFVKFIANYFAFIRDVDVKNLLDTYNLLSELQQKCNSALTHPMKGLVILPTVIAYARVFARLAIGLDKRPELIADLVTHNSFEEDGARETLPERAANILRNAFVTCLNDRGTTASGVKDGKPDGKKVGIYTLANLCLKILFQCDKKANAEQIFSNIYNQSPPLSIYPASERVTYLYYLGRFHFATNHFYPAQLALQAAYDECLASPSSLRQRRLILIYLIASNLILGRFPAATLYARPEAAGLQERFYPLCRAIATGNLEAFRRLTDLSHPHAPWFLHFRIFIQIEHRCEVLVWRSLFRRAFLLAGVQGDNVSRRAPTLDLNDVLTLFTYLEKRALTPLSQLDAGPGRRHTNWIFMSSDPPADAYYIDPDFAGLPEEFKPSLRLPSILEMESICSSLIYQGFLNGFVSHKLKRFAIQGAKRKGGALAAGFPTPWDVIKAKSTEECPGWKKDEAVGAGRFGAGMVVNLSGARPVGAGTFES</sequence>
<evidence type="ECO:0000313" key="2">
    <source>
        <dbReference type="Proteomes" id="UP000250266"/>
    </source>
</evidence>
<dbReference type="PANTHER" id="PTHR12732">
    <property type="entry name" value="UNCHARACTERIZED PROTEASOME COMPONENT REGION PCI-CONTAINING"/>
    <property type="match status" value="1"/>
</dbReference>
<evidence type="ECO:0008006" key="3">
    <source>
        <dbReference type="Google" id="ProtNLM"/>
    </source>
</evidence>
<keyword evidence="2" id="KW-1185">Reference proteome</keyword>
<dbReference type="EMBL" id="KV744872">
    <property type="protein sequence ID" value="OCK83015.1"/>
    <property type="molecule type" value="Genomic_DNA"/>
</dbReference>